<evidence type="ECO:0000256" key="2">
    <source>
        <dbReference type="SAM" id="Phobius"/>
    </source>
</evidence>
<reference evidence="3 4" key="1">
    <citation type="submission" date="2014-02" db="EMBL/GenBank/DDBJ databases">
        <title>The small core and large imbalanced accessory genome model reveals a collaborative survival strategy of Sorangium cellulosum strains in nature.</title>
        <authorList>
            <person name="Han K."/>
            <person name="Peng R."/>
            <person name="Blom J."/>
            <person name="Li Y.-Z."/>
        </authorList>
    </citation>
    <scope>NUCLEOTIDE SEQUENCE [LARGE SCALE GENOMIC DNA]</scope>
    <source>
        <strain evidence="3 4">So0008-312</strain>
    </source>
</reference>
<dbReference type="AlphaFoldDB" id="A0A150Q9L4"/>
<proteinExistence type="predicted"/>
<organism evidence="3 4">
    <name type="scientific">Sorangium cellulosum</name>
    <name type="common">Polyangium cellulosum</name>
    <dbReference type="NCBI Taxonomy" id="56"/>
    <lineage>
        <taxon>Bacteria</taxon>
        <taxon>Pseudomonadati</taxon>
        <taxon>Myxococcota</taxon>
        <taxon>Polyangia</taxon>
        <taxon>Polyangiales</taxon>
        <taxon>Polyangiaceae</taxon>
        <taxon>Sorangium</taxon>
    </lineage>
</organism>
<evidence type="ECO:0000313" key="3">
    <source>
        <dbReference type="EMBL" id="KYF64446.1"/>
    </source>
</evidence>
<keyword evidence="2" id="KW-1133">Transmembrane helix</keyword>
<dbReference type="OrthoDB" id="5502422at2"/>
<feature type="compositionally biased region" description="Low complexity" evidence="1">
    <location>
        <begin position="45"/>
        <end position="61"/>
    </location>
</feature>
<feature type="region of interest" description="Disordered" evidence="1">
    <location>
        <begin position="1"/>
        <end position="62"/>
    </location>
</feature>
<dbReference type="Proteomes" id="UP000075260">
    <property type="component" value="Unassembled WGS sequence"/>
</dbReference>
<keyword evidence="2" id="KW-0812">Transmembrane</keyword>
<sequence>MGREAKGQKDPLEAVATLPPLEARAHEPPPATGWPAAQRADEPASDAAAASSPDSLSSPVARWFDATPPDAAPAGVARPRRIWSIPLLVAALVLVATARSVTVRALLPLALVAAAVALLARGRRRLLPPAQATRRGLSLDGDQLALQGKGGAAQHVLLATRERFGVTLLATPRRDRIVALLSSGAGMSSVGASFDGPSRRTFAPLLDRASVVGSDDVGLEAIGPDGEPISLGPAALAALLDELTARSPGCLDRFLATDARGATLSLDSLELRAGGRVFDLTAPLEWRAFVFQEALGQALAVYQGTWVRQGTNEIVLVCLLPAMTPAHDAPNASLGPLDRGALRDLRLMQGSPESPPPADQRVAIDRLLMVPIRSALDKAPRPAAQAPRARA</sequence>
<name>A0A150Q9L4_SORCE</name>
<keyword evidence="2" id="KW-0472">Membrane</keyword>
<evidence type="ECO:0000256" key="1">
    <source>
        <dbReference type="SAM" id="MobiDB-lite"/>
    </source>
</evidence>
<feature type="compositionally biased region" description="Basic and acidic residues" evidence="1">
    <location>
        <begin position="1"/>
        <end position="12"/>
    </location>
</feature>
<gene>
    <name evidence="3" type="ORF">BE15_26055</name>
</gene>
<protein>
    <submittedName>
        <fullName evidence="3">IMP dehydrogenase</fullName>
    </submittedName>
</protein>
<evidence type="ECO:0000313" key="4">
    <source>
        <dbReference type="Proteomes" id="UP000075260"/>
    </source>
</evidence>
<dbReference type="EMBL" id="JEMA01000911">
    <property type="protein sequence ID" value="KYF64446.1"/>
    <property type="molecule type" value="Genomic_DNA"/>
</dbReference>
<accession>A0A150Q9L4</accession>
<feature type="transmembrane region" description="Helical" evidence="2">
    <location>
        <begin position="82"/>
        <end position="99"/>
    </location>
</feature>
<dbReference type="RefSeq" id="WP_061611692.1">
    <property type="nucleotide sequence ID" value="NZ_JEMA01000911.1"/>
</dbReference>
<comment type="caution">
    <text evidence="3">The sequence shown here is derived from an EMBL/GenBank/DDBJ whole genome shotgun (WGS) entry which is preliminary data.</text>
</comment>